<evidence type="ECO:0000313" key="2">
    <source>
        <dbReference type="EMBL" id="RNA11513.1"/>
    </source>
</evidence>
<organism evidence="2 3">
    <name type="scientific">Brachionus plicatilis</name>
    <name type="common">Marine rotifer</name>
    <name type="synonym">Brachionus muelleri</name>
    <dbReference type="NCBI Taxonomy" id="10195"/>
    <lineage>
        <taxon>Eukaryota</taxon>
        <taxon>Metazoa</taxon>
        <taxon>Spiralia</taxon>
        <taxon>Gnathifera</taxon>
        <taxon>Rotifera</taxon>
        <taxon>Eurotatoria</taxon>
        <taxon>Monogononta</taxon>
        <taxon>Pseudotrocha</taxon>
        <taxon>Ploima</taxon>
        <taxon>Brachionidae</taxon>
        <taxon>Brachionus</taxon>
    </lineage>
</organism>
<comment type="caution">
    <text evidence="2">The sequence shown here is derived from an EMBL/GenBank/DDBJ whole genome shotgun (WGS) entry which is preliminary data.</text>
</comment>
<feature type="transmembrane region" description="Helical" evidence="1">
    <location>
        <begin position="94"/>
        <end position="113"/>
    </location>
</feature>
<sequence>MQTGQLVVRLRIFSMLNLFGNFYVKLFRLFLALGPLTDIFGHIYDGLDTLIPVVKIVEELKSGLLHRLPGVAFFPHCQIGFGCRFDGAFQSARIGVFDCFVMLFVVVLVEHFLQLCLVVRAAAPISHSSSVLCTNSSIEIGSSSGISHRGVLAMSVRIASIRYATKSLALLRIRSKLCSACSTWSQNSSMLGETHVMLMQPGPKTWSNLASLGAIRCSNEDGIEFRIRLFSSIKNFNLS</sequence>
<protein>
    <submittedName>
        <fullName evidence="2">Uncharacterized protein</fullName>
    </submittedName>
</protein>
<gene>
    <name evidence="2" type="ORF">BpHYR1_000030</name>
</gene>
<evidence type="ECO:0000313" key="3">
    <source>
        <dbReference type="Proteomes" id="UP000276133"/>
    </source>
</evidence>
<reference evidence="2 3" key="1">
    <citation type="journal article" date="2018" name="Sci. Rep.">
        <title>Genomic signatures of local adaptation to the degree of environmental predictability in rotifers.</title>
        <authorList>
            <person name="Franch-Gras L."/>
            <person name="Hahn C."/>
            <person name="Garcia-Roger E.M."/>
            <person name="Carmona M.J."/>
            <person name="Serra M."/>
            <person name="Gomez A."/>
        </authorList>
    </citation>
    <scope>NUCLEOTIDE SEQUENCE [LARGE SCALE GENOMIC DNA]</scope>
    <source>
        <strain evidence="2">HYR1</strain>
    </source>
</reference>
<dbReference type="EMBL" id="REGN01005940">
    <property type="protein sequence ID" value="RNA11513.1"/>
    <property type="molecule type" value="Genomic_DNA"/>
</dbReference>
<dbReference type="Proteomes" id="UP000276133">
    <property type="component" value="Unassembled WGS sequence"/>
</dbReference>
<evidence type="ECO:0000256" key="1">
    <source>
        <dbReference type="SAM" id="Phobius"/>
    </source>
</evidence>
<dbReference type="AlphaFoldDB" id="A0A3M7QJS6"/>
<proteinExistence type="predicted"/>
<name>A0A3M7QJS6_BRAPC</name>
<keyword evidence="1" id="KW-0812">Transmembrane</keyword>
<keyword evidence="1" id="KW-1133">Transmembrane helix</keyword>
<feature type="transmembrane region" description="Helical" evidence="1">
    <location>
        <begin position="6"/>
        <end position="24"/>
    </location>
</feature>
<accession>A0A3M7QJS6</accession>
<keyword evidence="3" id="KW-1185">Reference proteome</keyword>
<keyword evidence="1" id="KW-0472">Membrane</keyword>